<proteinExistence type="predicted"/>
<keyword evidence="2" id="KW-1185">Reference proteome</keyword>
<evidence type="ECO:0000313" key="2">
    <source>
        <dbReference type="Proteomes" id="UP001596091"/>
    </source>
</evidence>
<reference evidence="2" key="1">
    <citation type="journal article" date="2019" name="Int. J. Syst. Evol. Microbiol.">
        <title>The Global Catalogue of Microorganisms (GCM) 10K type strain sequencing project: providing services to taxonomists for standard genome sequencing and annotation.</title>
        <authorList>
            <consortium name="The Broad Institute Genomics Platform"/>
            <consortium name="The Broad Institute Genome Sequencing Center for Infectious Disease"/>
            <person name="Wu L."/>
            <person name="Ma J."/>
        </authorList>
    </citation>
    <scope>NUCLEOTIDE SEQUENCE [LARGE SCALE GENOMIC DNA]</scope>
    <source>
        <strain evidence="2">JCM 4087</strain>
    </source>
</reference>
<evidence type="ECO:0000313" key="1">
    <source>
        <dbReference type="EMBL" id="MFC5861928.1"/>
    </source>
</evidence>
<dbReference type="Proteomes" id="UP001596091">
    <property type="component" value="Unassembled WGS sequence"/>
</dbReference>
<gene>
    <name evidence="1" type="ORF">ACFPT7_06455</name>
</gene>
<organism evidence="1 2">
    <name type="scientific">Acidicapsa dinghuensis</name>
    <dbReference type="NCBI Taxonomy" id="2218256"/>
    <lineage>
        <taxon>Bacteria</taxon>
        <taxon>Pseudomonadati</taxon>
        <taxon>Acidobacteriota</taxon>
        <taxon>Terriglobia</taxon>
        <taxon>Terriglobales</taxon>
        <taxon>Acidobacteriaceae</taxon>
        <taxon>Acidicapsa</taxon>
    </lineage>
</organism>
<accession>A0ABW1EG11</accession>
<comment type="caution">
    <text evidence="1">The sequence shown here is derived from an EMBL/GenBank/DDBJ whole genome shotgun (WGS) entry which is preliminary data.</text>
</comment>
<name>A0ABW1EG11_9BACT</name>
<dbReference type="EMBL" id="JBHSPH010000002">
    <property type="protein sequence ID" value="MFC5861928.1"/>
    <property type="molecule type" value="Genomic_DNA"/>
</dbReference>
<dbReference type="RefSeq" id="WP_263337781.1">
    <property type="nucleotide sequence ID" value="NZ_JAGSYH010000004.1"/>
</dbReference>
<protein>
    <submittedName>
        <fullName evidence="1">Uncharacterized protein</fullName>
    </submittedName>
</protein>
<sequence length="229" mass="25284">MPDPHRIKRELEEILSRPHYSNLFYRRNQFRKPGSSPESPATVATGISAYLAASHALLDPVFVEEWRGPVQLYRVHDGRSGKYQDPINPSKSRYTAGTLGACWVERSVVDSMWTAAASTADPRKMFLEFMRSGNFVLPEWNHMTAICRLAIPAGGFVVVVRGKGNWQAMLTPAGGNRPDGKTAISNSGDVMTHLRMMPIPGTPQCVVPLVDDMLVENIPTNSGSYPFAP</sequence>